<evidence type="ECO:0000256" key="2">
    <source>
        <dbReference type="SAM" id="MobiDB-lite"/>
    </source>
</evidence>
<feature type="compositionally biased region" description="Low complexity" evidence="2">
    <location>
        <begin position="741"/>
        <end position="754"/>
    </location>
</feature>
<dbReference type="AlphaFoldDB" id="A0A6L2M8Y0"/>
<dbReference type="Pfam" id="PF07727">
    <property type="entry name" value="RVT_2"/>
    <property type="match status" value="1"/>
</dbReference>
<feature type="domain" description="Reverse transcriptase Ty1/copia-type" evidence="3">
    <location>
        <begin position="325"/>
        <end position="463"/>
    </location>
</feature>
<evidence type="ECO:0000259" key="3">
    <source>
        <dbReference type="Pfam" id="PF07727"/>
    </source>
</evidence>
<dbReference type="SUPFAM" id="SSF56672">
    <property type="entry name" value="DNA/RNA polymerases"/>
    <property type="match status" value="1"/>
</dbReference>
<dbReference type="InterPro" id="IPR013103">
    <property type="entry name" value="RVT_2"/>
</dbReference>
<organism evidence="4">
    <name type="scientific">Tanacetum cinerariifolium</name>
    <name type="common">Dalmatian daisy</name>
    <name type="synonym">Chrysanthemum cinerariifolium</name>
    <dbReference type="NCBI Taxonomy" id="118510"/>
    <lineage>
        <taxon>Eukaryota</taxon>
        <taxon>Viridiplantae</taxon>
        <taxon>Streptophyta</taxon>
        <taxon>Embryophyta</taxon>
        <taxon>Tracheophyta</taxon>
        <taxon>Spermatophyta</taxon>
        <taxon>Magnoliopsida</taxon>
        <taxon>eudicotyledons</taxon>
        <taxon>Gunneridae</taxon>
        <taxon>Pentapetalae</taxon>
        <taxon>asterids</taxon>
        <taxon>campanulids</taxon>
        <taxon>Asterales</taxon>
        <taxon>Asteraceae</taxon>
        <taxon>Asteroideae</taxon>
        <taxon>Anthemideae</taxon>
        <taxon>Anthemidinae</taxon>
        <taxon>Tanacetum</taxon>
    </lineage>
</organism>
<gene>
    <name evidence="4" type="ORF">Tci_041100</name>
</gene>
<feature type="region of interest" description="Disordered" evidence="2">
    <location>
        <begin position="737"/>
        <end position="764"/>
    </location>
</feature>
<keyword evidence="1" id="KW-0175">Coiled coil</keyword>
<proteinExistence type="predicted"/>
<feature type="coiled-coil region" evidence="1">
    <location>
        <begin position="637"/>
        <end position="664"/>
    </location>
</feature>
<dbReference type="EMBL" id="BKCJ010005875">
    <property type="protein sequence ID" value="GEU69122.1"/>
    <property type="molecule type" value="Genomic_DNA"/>
</dbReference>
<name>A0A6L2M8Y0_TANCI</name>
<comment type="caution">
    <text evidence="4">The sequence shown here is derived from an EMBL/GenBank/DDBJ whole genome shotgun (WGS) entry which is preliminary data.</text>
</comment>
<evidence type="ECO:0000256" key="1">
    <source>
        <dbReference type="SAM" id="Coils"/>
    </source>
</evidence>
<sequence length="919" mass="104771">MESCEEECSTSGSEDEEYVMAVRDFKKFFKRRCRFVRQPRNDKKTFQRSRDDKNNKSDRKCFRCGDPNYLIGECSNPPKDKNQRAFVGGSWSDSGEKDDEKTKDETCLVTQASSNICSESSYFSDENSSKDDFILDREYAKLCKMSLKIITKNKRLKFVRNILENEISELKEKLSKLKKNKGVDLECTKCKLLKIDNEKLKDEALKLTQFGRSTHPLNEMLSNQKSSGDKSGLGFNSFEVSSSGIKEIKFIKPQNTTSFGGEPKNVNEALKDESWIIAMQEELNQFVANDVWELVPQPKSMKIIGTKWLYRNKLDENGVVSRNKARLESIRILLAYACALDFKLFQMEVKSAFLDSFINEEVYVAQPPGFIDFEKPNNVYKLKKALYGLKQAPKAWYDRLKAFIIKYEYKMGMVDNTLFTKKKSSNLIIVQIYVDDIIFGSNYQDMCDYFTKIMHDEFEMSILDIQDSHDDEEDTRSSHENMNDLEEEYQARAILAKSKRFFKKGTQSLYGKEQSLIAEAYEWDEKEVSSDNNEMVEVKVLMAPAKENDVVSKEGAINGECVKISMRKVHTLFETEDNDDRKVCLDYLCIDLNYVEEQRSNLLSKHRNLVHGLDICKEQLLVLKQAKLDFLTMQHVNTEILKENENLTTELKELKAITETWLNNSNKFGAKRPDTKVTIHGVERLWLSEAEGNILPNHDTVKKLDGVEPISGPKNIKSILSSKSTFKVEALKGVIINEPPSSSAKGNKSSSASKVHSAPTGKLKSVKIKDDPPIISLRRGIKPRNPQHVMKCCETCGSTVHSTTGHNDIGWFRREQSGPKVVFGDDSICTTEGYGSIKCNGIVFTKVAFVNGLKYNLINISQLCDAKYIVQFDVKRGTIFNSNKEVVMTAPRVRDVYVLDMTSSAQEPCFFAKASKNLN</sequence>
<feature type="coiled-coil region" evidence="1">
    <location>
        <begin position="153"/>
        <end position="180"/>
    </location>
</feature>
<evidence type="ECO:0000313" key="4">
    <source>
        <dbReference type="EMBL" id="GEU69122.1"/>
    </source>
</evidence>
<dbReference type="InterPro" id="IPR043502">
    <property type="entry name" value="DNA/RNA_pol_sf"/>
</dbReference>
<protein>
    <submittedName>
        <fullName evidence="4">Retrovirus-related Pol polyprotein from transposon TNT 1-94</fullName>
    </submittedName>
</protein>
<accession>A0A6L2M8Y0</accession>
<reference evidence="4" key="1">
    <citation type="journal article" date="2019" name="Sci. Rep.">
        <title>Draft genome of Tanacetum cinerariifolium, the natural source of mosquito coil.</title>
        <authorList>
            <person name="Yamashiro T."/>
            <person name="Shiraishi A."/>
            <person name="Satake H."/>
            <person name="Nakayama K."/>
        </authorList>
    </citation>
    <scope>NUCLEOTIDE SEQUENCE</scope>
</reference>